<evidence type="ECO:0000256" key="7">
    <source>
        <dbReference type="ARBA" id="ARBA00023136"/>
    </source>
</evidence>
<dbReference type="Gene3D" id="3.40.462.10">
    <property type="entry name" value="FAD-linked oxidases, C-terminal domain"/>
    <property type="match status" value="1"/>
</dbReference>
<evidence type="ECO:0000313" key="11">
    <source>
        <dbReference type="Proteomes" id="UP000866496"/>
    </source>
</evidence>
<dbReference type="Gene3D" id="3.30.465.10">
    <property type="match status" value="1"/>
</dbReference>
<evidence type="ECO:0000313" key="10">
    <source>
        <dbReference type="EMBL" id="HAU1880179.1"/>
    </source>
</evidence>
<dbReference type="Pfam" id="PF01565">
    <property type="entry name" value="FAD_binding_4"/>
    <property type="match status" value="1"/>
</dbReference>
<evidence type="ECO:0000256" key="2">
    <source>
        <dbReference type="ARBA" id="ARBA00012405"/>
    </source>
</evidence>
<dbReference type="GeneID" id="57035783"/>
<dbReference type="GO" id="GO:0016020">
    <property type="term" value="C:membrane"/>
    <property type="evidence" value="ECO:0007669"/>
    <property type="project" value="UniProtKB-SubCell"/>
</dbReference>
<dbReference type="InterPro" id="IPR036318">
    <property type="entry name" value="FAD-bd_PCMH-like_sf"/>
</dbReference>
<dbReference type="GO" id="GO:0000246">
    <property type="term" value="F:Delta24(24-1) sterol reductase activity"/>
    <property type="evidence" value="ECO:0007669"/>
    <property type="project" value="TreeGrafter"/>
</dbReference>
<comment type="caution">
    <text evidence="10">The sequence shown here is derived from an EMBL/GenBank/DDBJ whole genome shotgun (WGS) entry which is preliminary data.</text>
</comment>
<evidence type="ECO:0000256" key="1">
    <source>
        <dbReference type="ARBA" id="ARBA00004167"/>
    </source>
</evidence>
<comment type="subcellular location">
    <subcellularLocation>
        <location evidence="1">Membrane</location>
        <topology evidence="1">Single-pass membrane protein</topology>
    </subcellularLocation>
</comment>
<sequence>MRSKRILLTNFTRAIYSESCCIRPDTEKELIHYIAQNQPKNMLTRGAGLSYSDSCLNQDGLVIDTSRFNHFIDFDVETGIVVCQGGTPFKDLFLLHDEFIPPVLPGTAFATVAGGIAHDVHGKNNHSAGSFGHHISWFDLLIGDQIMHCSREKNSDLFFATIAGLGLTGIITQVAIRLKKAPRHLAIKNKPFASIQELIAEMATYGLQQDYQVAWLDLLYSEPRAILSTANYCESPNYPDKKLKIYSLPKLPFGLIKKWNMKVFNQYFYSRQKENEMMSLTQYNNPLDKISHWNRLYGPRGLIQFQAVFDQDKAAQIINHILEIIRTHSATPTLTVLKLFTQPGLGLLSFCRPGFTLAIDFINNPHAKKAISAMNQFIAENDGCVYLAKDLLLNPEQYFTMYENQSKFAQILTKYRCPMRSDLATRLGIIK</sequence>
<accession>A0A128GNL3</accession>
<keyword evidence="6" id="KW-0560">Oxidoreductase</keyword>
<name>A0A128GNL3_LEGPN</name>
<dbReference type="EMBL" id="DACWHX010000008">
    <property type="protein sequence ID" value="HAU1880179.1"/>
    <property type="molecule type" value="Genomic_DNA"/>
</dbReference>
<keyword evidence="5 8" id="KW-1133">Transmembrane helix</keyword>
<keyword evidence="4" id="KW-0285">Flavoprotein</keyword>
<dbReference type="PANTHER" id="PTHR10801">
    <property type="entry name" value="24-DEHYDROCHOLESTEROL REDUCTASE"/>
    <property type="match status" value="1"/>
</dbReference>
<dbReference type="OMA" id="YTVAWID"/>
<proteinExistence type="predicted"/>
<reference evidence="10" key="1">
    <citation type="journal article" date="2018" name="Genome Biol.">
        <title>SKESA: strategic k-mer extension for scrupulous assemblies.</title>
        <authorList>
            <person name="Souvorov A."/>
            <person name="Agarwala R."/>
            <person name="Lipman D.J."/>
        </authorList>
    </citation>
    <scope>NUCLEOTIDE SEQUENCE</scope>
    <source>
        <strain evidence="10">AZ00058701</strain>
    </source>
</reference>
<dbReference type="GO" id="GO:0050614">
    <property type="term" value="F:Delta24-sterol reductase activity"/>
    <property type="evidence" value="ECO:0007669"/>
    <property type="project" value="UniProtKB-EC"/>
</dbReference>
<dbReference type="InterPro" id="IPR040165">
    <property type="entry name" value="Diminuto-like"/>
</dbReference>
<dbReference type="Proteomes" id="UP000866496">
    <property type="component" value="Unassembled WGS sequence"/>
</dbReference>
<keyword evidence="3 8" id="KW-0812">Transmembrane</keyword>
<reference evidence="10" key="2">
    <citation type="submission" date="2019-10" db="EMBL/GenBank/DDBJ databases">
        <authorList>
            <consortium name="NCBI Pathogen Detection Project"/>
        </authorList>
    </citation>
    <scope>NUCLEOTIDE SEQUENCE</scope>
    <source>
        <strain evidence="10">AZ00058701</strain>
    </source>
</reference>
<evidence type="ECO:0000256" key="5">
    <source>
        <dbReference type="ARBA" id="ARBA00022989"/>
    </source>
</evidence>
<dbReference type="PROSITE" id="PS51387">
    <property type="entry name" value="FAD_PCMH"/>
    <property type="match status" value="1"/>
</dbReference>
<dbReference type="InterPro" id="IPR016170">
    <property type="entry name" value="Cytok_DH_C_sf"/>
</dbReference>
<dbReference type="AlphaFoldDB" id="A0A128GNL3"/>
<dbReference type="InterPro" id="IPR016166">
    <property type="entry name" value="FAD-bd_PCMH"/>
</dbReference>
<feature type="transmembrane region" description="Helical" evidence="8">
    <location>
        <begin position="157"/>
        <end position="176"/>
    </location>
</feature>
<dbReference type="InterPro" id="IPR006094">
    <property type="entry name" value="Oxid_FAD_bind_N"/>
</dbReference>
<evidence type="ECO:0000256" key="3">
    <source>
        <dbReference type="ARBA" id="ARBA00022692"/>
    </source>
</evidence>
<dbReference type="GO" id="GO:0008202">
    <property type="term" value="P:steroid metabolic process"/>
    <property type="evidence" value="ECO:0007669"/>
    <property type="project" value="TreeGrafter"/>
</dbReference>
<organism evidence="10 11">
    <name type="scientific">Legionella pneumophila</name>
    <dbReference type="NCBI Taxonomy" id="446"/>
    <lineage>
        <taxon>Bacteria</taxon>
        <taxon>Pseudomonadati</taxon>
        <taxon>Pseudomonadota</taxon>
        <taxon>Gammaproteobacteria</taxon>
        <taxon>Legionellales</taxon>
        <taxon>Legionellaceae</taxon>
        <taxon>Legionella</taxon>
    </lineage>
</organism>
<dbReference type="SUPFAM" id="SSF56176">
    <property type="entry name" value="FAD-binding/transporter-associated domain-like"/>
    <property type="match status" value="1"/>
</dbReference>
<dbReference type="RefSeq" id="WP_010947520.1">
    <property type="nucleotide sequence ID" value="NZ_BAZA01000166.1"/>
</dbReference>
<protein>
    <recommendedName>
        <fullName evidence="2">Delta(24)-sterol reductase</fullName>
        <ecNumber evidence="2">1.3.1.72</ecNumber>
    </recommendedName>
</protein>
<dbReference type="EC" id="1.3.1.72" evidence="2"/>
<keyword evidence="4" id="KW-0274">FAD</keyword>
<dbReference type="PANTHER" id="PTHR10801:SF0">
    <property type="entry name" value="DELTA(24)-STEROL REDUCTASE"/>
    <property type="match status" value="1"/>
</dbReference>
<dbReference type="GO" id="GO:0005737">
    <property type="term" value="C:cytoplasm"/>
    <property type="evidence" value="ECO:0007669"/>
    <property type="project" value="TreeGrafter"/>
</dbReference>
<keyword evidence="7 8" id="KW-0472">Membrane</keyword>
<evidence type="ECO:0000259" key="9">
    <source>
        <dbReference type="PROSITE" id="PS51387"/>
    </source>
</evidence>
<evidence type="ECO:0000256" key="4">
    <source>
        <dbReference type="ARBA" id="ARBA00022827"/>
    </source>
</evidence>
<evidence type="ECO:0000256" key="8">
    <source>
        <dbReference type="SAM" id="Phobius"/>
    </source>
</evidence>
<dbReference type="InterPro" id="IPR016167">
    <property type="entry name" value="FAD-bd_PCMH_sub1"/>
</dbReference>
<dbReference type="GO" id="GO:0071949">
    <property type="term" value="F:FAD binding"/>
    <property type="evidence" value="ECO:0007669"/>
    <property type="project" value="InterPro"/>
</dbReference>
<dbReference type="Gene3D" id="3.30.43.10">
    <property type="entry name" value="Uridine Diphospho-n-acetylenolpyruvylglucosamine Reductase, domain 2"/>
    <property type="match status" value="1"/>
</dbReference>
<feature type="domain" description="FAD-binding PCMH-type" evidence="9">
    <location>
        <begin position="14"/>
        <end position="181"/>
    </location>
</feature>
<gene>
    <name evidence="10" type="ORF">JBJ86_07990</name>
</gene>
<dbReference type="InterPro" id="IPR016169">
    <property type="entry name" value="FAD-bd_PCMH_sub2"/>
</dbReference>
<evidence type="ECO:0000256" key="6">
    <source>
        <dbReference type="ARBA" id="ARBA00023002"/>
    </source>
</evidence>